<organism evidence="2 3">
    <name type="scientific">Trema orientale</name>
    <name type="common">Charcoal tree</name>
    <name type="synonym">Celtis orientalis</name>
    <dbReference type="NCBI Taxonomy" id="63057"/>
    <lineage>
        <taxon>Eukaryota</taxon>
        <taxon>Viridiplantae</taxon>
        <taxon>Streptophyta</taxon>
        <taxon>Embryophyta</taxon>
        <taxon>Tracheophyta</taxon>
        <taxon>Spermatophyta</taxon>
        <taxon>Magnoliopsida</taxon>
        <taxon>eudicotyledons</taxon>
        <taxon>Gunneridae</taxon>
        <taxon>Pentapetalae</taxon>
        <taxon>rosids</taxon>
        <taxon>fabids</taxon>
        <taxon>Rosales</taxon>
        <taxon>Cannabaceae</taxon>
        <taxon>Trema</taxon>
    </lineage>
</organism>
<evidence type="ECO:0008006" key="4">
    <source>
        <dbReference type="Google" id="ProtNLM"/>
    </source>
</evidence>
<feature type="transmembrane region" description="Helical" evidence="1">
    <location>
        <begin position="111"/>
        <end position="128"/>
    </location>
</feature>
<dbReference type="Proteomes" id="UP000237000">
    <property type="component" value="Unassembled WGS sequence"/>
</dbReference>
<comment type="caution">
    <text evidence="2">The sequence shown here is derived from an EMBL/GenBank/DDBJ whole genome shotgun (WGS) entry which is preliminary data.</text>
</comment>
<keyword evidence="1" id="KW-0472">Membrane</keyword>
<reference evidence="3" key="1">
    <citation type="submission" date="2016-06" db="EMBL/GenBank/DDBJ databases">
        <title>Parallel loss of symbiosis genes in relatives of nitrogen-fixing non-legume Parasponia.</title>
        <authorList>
            <person name="Van Velzen R."/>
            <person name="Holmer R."/>
            <person name="Bu F."/>
            <person name="Rutten L."/>
            <person name="Van Zeijl A."/>
            <person name="Liu W."/>
            <person name="Santuari L."/>
            <person name="Cao Q."/>
            <person name="Sharma T."/>
            <person name="Shen D."/>
            <person name="Roswanjaya Y."/>
            <person name="Wardhani T."/>
            <person name="Kalhor M.S."/>
            <person name="Jansen J."/>
            <person name="Van den Hoogen J."/>
            <person name="Gungor B."/>
            <person name="Hartog M."/>
            <person name="Hontelez J."/>
            <person name="Verver J."/>
            <person name="Yang W.-C."/>
            <person name="Schijlen E."/>
            <person name="Repin R."/>
            <person name="Schilthuizen M."/>
            <person name="Schranz E."/>
            <person name="Heidstra R."/>
            <person name="Miyata K."/>
            <person name="Fedorova E."/>
            <person name="Kohlen W."/>
            <person name="Bisseling T."/>
            <person name="Smit S."/>
            <person name="Geurts R."/>
        </authorList>
    </citation>
    <scope>NUCLEOTIDE SEQUENCE [LARGE SCALE GENOMIC DNA]</scope>
    <source>
        <strain evidence="3">cv. RG33-2</strain>
    </source>
</reference>
<keyword evidence="1" id="KW-1133">Transmembrane helix</keyword>
<dbReference type="EMBL" id="JXTC01000014">
    <property type="protein sequence ID" value="POO00292.1"/>
    <property type="molecule type" value="Genomic_DNA"/>
</dbReference>
<feature type="transmembrane region" description="Helical" evidence="1">
    <location>
        <begin position="81"/>
        <end position="105"/>
    </location>
</feature>
<accession>A0A2P5FR91</accession>
<sequence>MHRLIHYWAPLTRPASYMWPKSGVRYERGIELSKGEKKRHRPITHGSGLIYGIHSGLDLRTRANAAIPLLWLMLKLTGEKLTTHTSLVLIFLVFLVLSLFSYNYLPKKKGLILLLMSNIIIFLSNVFFF</sequence>
<keyword evidence="3" id="KW-1185">Reference proteome</keyword>
<proteinExistence type="predicted"/>
<evidence type="ECO:0000313" key="2">
    <source>
        <dbReference type="EMBL" id="POO00292.1"/>
    </source>
</evidence>
<keyword evidence="1" id="KW-0812">Transmembrane</keyword>
<protein>
    <recommendedName>
        <fullName evidence="4">Transmembrane protein</fullName>
    </recommendedName>
</protein>
<name>A0A2P5FR91_TREOI</name>
<dbReference type="InParanoid" id="A0A2P5FR91"/>
<gene>
    <name evidence="2" type="ORF">TorRG33x02_040700</name>
</gene>
<evidence type="ECO:0000256" key="1">
    <source>
        <dbReference type="SAM" id="Phobius"/>
    </source>
</evidence>
<evidence type="ECO:0000313" key="3">
    <source>
        <dbReference type="Proteomes" id="UP000237000"/>
    </source>
</evidence>
<dbReference type="AlphaFoldDB" id="A0A2P5FR91"/>